<evidence type="ECO:0008006" key="5">
    <source>
        <dbReference type="Google" id="ProtNLM"/>
    </source>
</evidence>
<dbReference type="Proteomes" id="UP000182498">
    <property type="component" value="Unassembled WGS sequence"/>
</dbReference>
<evidence type="ECO:0000313" key="3">
    <source>
        <dbReference type="EMBL" id="CUU67544.1"/>
    </source>
</evidence>
<protein>
    <recommendedName>
        <fullName evidence="5">Secreted protein</fullName>
    </recommendedName>
</protein>
<feature type="signal peptide" evidence="2">
    <location>
        <begin position="1"/>
        <end position="27"/>
    </location>
</feature>
<keyword evidence="4" id="KW-1185">Reference proteome</keyword>
<accession>A0A110BGP8</accession>
<dbReference type="EMBL" id="FAUH01000032">
    <property type="protein sequence ID" value="CUU67544.1"/>
    <property type="molecule type" value="Genomic_DNA"/>
</dbReference>
<feature type="region of interest" description="Disordered" evidence="1">
    <location>
        <begin position="216"/>
        <end position="239"/>
    </location>
</feature>
<evidence type="ECO:0000256" key="1">
    <source>
        <dbReference type="SAM" id="MobiDB-lite"/>
    </source>
</evidence>
<dbReference type="SUPFAM" id="SSF69322">
    <property type="entry name" value="Tricorn protease domain 2"/>
    <property type="match status" value="1"/>
</dbReference>
<dbReference type="PROSITE" id="PS51257">
    <property type="entry name" value="PROKAR_LIPOPROTEIN"/>
    <property type="match status" value="1"/>
</dbReference>
<sequence>MNSSFLRYCSMSSSLALLLFTSSGCGFQESPFDQQSGLVLQDPLGTDLLVQDNTWNNTIIDGESKQKISITEDSAESEGRTIELSDVYNSKVVRLGQYFAVTTAEGISYVTSELEVAKTIDINTSGQVLYADSSNNSEYVSFMFPDPEGGLPESVKIFRLSRGGVIGEYKTEDPIRSINSCDDGRLFWMHEGALKDVDGQEYSDLSVTRVETDGSVNTFSTSSPVKSPSGQPDLGCDSNKISYISERKDGSASSVSMDYDEAAHRLRNPKMGPVIENASDWGAERYSHTYDGVFYTIYKDGRLSSVPLNDSGTVEWSTLLPGNSATASVTFEDSVATVSHQRENSSEIYISSFALDEPACSVGPSRLTKGDKEDPYNPPGDTAINTILSIERRDYFSC</sequence>
<keyword evidence="2" id="KW-0732">Signal</keyword>
<organism evidence="3 4">
    <name type="scientific">Corynebacterium variabile</name>
    <dbReference type="NCBI Taxonomy" id="1727"/>
    <lineage>
        <taxon>Bacteria</taxon>
        <taxon>Bacillati</taxon>
        <taxon>Actinomycetota</taxon>
        <taxon>Actinomycetes</taxon>
        <taxon>Mycobacteriales</taxon>
        <taxon>Corynebacteriaceae</taxon>
        <taxon>Corynebacterium</taxon>
    </lineage>
</organism>
<evidence type="ECO:0000313" key="4">
    <source>
        <dbReference type="Proteomes" id="UP000182498"/>
    </source>
</evidence>
<proteinExistence type="predicted"/>
<name>A0A110BGP8_9CORY</name>
<gene>
    <name evidence="3" type="ORF">CVAR292_02908</name>
</gene>
<feature type="compositionally biased region" description="Polar residues" evidence="1">
    <location>
        <begin position="216"/>
        <end position="230"/>
    </location>
</feature>
<dbReference type="AlphaFoldDB" id="A0A110BGP8"/>
<feature type="chain" id="PRO_5039331181" description="Secreted protein" evidence="2">
    <location>
        <begin position="28"/>
        <end position="398"/>
    </location>
</feature>
<evidence type="ECO:0000256" key="2">
    <source>
        <dbReference type="SAM" id="SignalP"/>
    </source>
</evidence>
<reference evidence="4" key="1">
    <citation type="submission" date="2015-11" db="EMBL/GenBank/DDBJ databases">
        <authorList>
            <person name="Dugat-Bony E."/>
        </authorList>
    </citation>
    <scope>NUCLEOTIDE SEQUENCE [LARGE SCALE GENOMIC DNA]</scope>
    <source>
        <strain evidence="4">Mu292</strain>
    </source>
</reference>